<evidence type="ECO:0000256" key="2">
    <source>
        <dbReference type="ARBA" id="ARBA00022723"/>
    </source>
</evidence>
<accession>A0A2A4YYW0</accession>
<dbReference type="InterPro" id="IPR005000">
    <property type="entry name" value="Aldolase/citrate-lyase_domain"/>
</dbReference>
<dbReference type="SUPFAM" id="SSF51621">
    <property type="entry name" value="Phosphoenolpyruvate/pyruvate domain"/>
    <property type="match status" value="1"/>
</dbReference>
<feature type="domain" description="HpcH/HpaI aldolase/citrate lyase" evidence="4">
    <location>
        <begin position="22"/>
        <end position="238"/>
    </location>
</feature>
<gene>
    <name evidence="5" type="ORF">COB13_10760</name>
</gene>
<keyword evidence="2" id="KW-0479">Metal-binding</keyword>
<comment type="caution">
    <text evidence="5">The sequence shown here is derived from an EMBL/GenBank/DDBJ whole genome shotgun (WGS) entry which is preliminary data.</text>
</comment>
<evidence type="ECO:0000313" key="5">
    <source>
        <dbReference type="EMBL" id="PCJ00064.1"/>
    </source>
</evidence>
<evidence type="ECO:0000256" key="3">
    <source>
        <dbReference type="ARBA" id="ARBA00023239"/>
    </source>
</evidence>
<dbReference type="GO" id="GO:0005737">
    <property type="term" value="C:cytoplasm"/>
    <property type="evidence" value="ECO:0007669"/>
    <property type="project" value="TreeGrafter"/>
</dbReference>
<protein>
    <submittedName>
        <fullName evidence="5">Aldolase</fullName>
    </submittedName>
</protein>
<dbReference type="AlphaFoldDB" id="A0A2A4YYW0"/>
<dbReference type="Gene3D" id="3.20.20.60">
    <property type="entry name" value="Phosphoenolpyruvate-binding domains"/>
    <property type="match status" value="1"/>
</dbReference>
<comment type="similarity">
    <text evidence="1">Belongs to the HpcH/HpaI aldolase family.</text>
</comment>
<evidence type="ECO:0000259" key="4">
    <source>
        <dbReference type="Pfam" id="PF03328"/>
    </source>
</evidence>
<keyword evidence="3" id="KW-0456">Lyase</keyword>
<dbReference type="GO" id="GO:0046872">
    <property type="term" value="F:metal ion binding"/>
    <property type="evidence" value="ECO:0007669"/>
    <property type="project" value="UniProtKB-KW"/>
</dbReference>
<evidence type="ECO:0000256" key="1">
    <source>
        <dbReference type="ARBA" id="ARBA00005568"/>
    </source>
</evidence>
<dbReference type="InterPro" id="IPR050251">
    <property type="entry name" value="HpcH-HpaI_aldolase"/>
</dbReference>
<dbReference type="Pfam" id="PF03328">
    <property type="entry name" value="HpcH_HpaI"/>
    <property type="match status" value="1"/>
</dbReference>
<proteinExistence type="inferred from homology"/>
<dbReference type="InterPro" id="IPR040442">
    <property type="entry name" value="Pyrv_kinase-like_dom_sf"/>
</dbReference>
<dbReference type="GO" id="GO:0016832">
    <property type="term" value="F:aldehyde-lyase activity"/>
    <property type="evidence" value="ECO:0007669"/>
    <property type="project" value="TreeGrafter"/>
</dbReference>
<organism evidence="5">
    <name type="scientific">OCS116 cluster bacterium</name>
    <dbReference type="NCBI Taxonomy" id="2030921"/>
    <lineage>
        <taxon>Bacteria</taxon>
        <taxon>Pseudomonadati</taxon>
        <taxon>Pseudomonadota</taxon>
        <taxon>Alphaproteobacteria</taxon>
        <taxon>OCS116 cluster</taxon>
    </lineage>
</organism>
<dbReference type="EMBL" id="NVUS01000013">
    <property type="protein sequence ID" value="PCJ00064.1"/>
    <property type="molecule type" value="Genomic_DNA"/>
</dbReference>
<reference evidence="5" key="2">
    <citation type="journal article" date="2018" name="ISME J.">
        <title>A dynamic microbial community with high functional redundancy inhabits the cold, oxic subseafloor aquifer.</title>
        <authorList>
            <person name="Tully B.J."/>
            <person name="Wheat C.G."/>
            <person name="Glazer B.T."/>
            <person name="Huber J.A."/>
        </authorList>
    </citation>
    <scope>NUCLEOTIDE SEQUENCE</scope>
    <source>
        <strain evidence="5">NORP83</strain>
    </source>
</reference>
<dbReference type="PANTHER" id="PTHR30502">
    <property type="entry name" value="2-KETO-3-DEOXY-L-RHAMNONATE ALDOLASE"/>
    <property type="match status" value="1"/>
</dbReference>
<name>A0A2A4YYW0_9PROT</name>
<sequence length="264" mass="27905">MMTESNSTTFRQRLLAGEPLIGTFMKVPSSHLTEVMGSLGFDFVMLDEEHAPWTRATLDAGCLGARAFGIASMVRIARPDAANILSALDDGATGIMVPHVDSAEKAESIVSAAHYYGGTRGAGVGRGGEYGMRGKENFTIADQQTTIMAMIEDRQALDVIDDITSIEGIDAIFLGRGDLGLSLRNGPDGSLSIKQAVEKVAKSATDNGKTLSAVVQSLQSDDAKWLADIGVTAMMVASDIGFLQQAARLALKDFAAAKQTLFAK</sequence>
<dbReference type="PANTHER" id="PTHR30502:SF0">
    <property type="entry name" value="PHOSPHOENOLPYRUVATE CARBOXYLASE FAMILY PROTEIN"/>
    <property type="match status" value="1"/>
</dbReference>
<dbReference type="InterPro" id="IPR015813">
    <property type="entry name" value="Pyrv/PenolPyrv_kinase-like_dom"/>
</dbReference>
<reference key="1">
    <citation type="submission" date="2017-08" db="EMBL/GenBank/DDBJ databases">
        <title>A dynamic microbial community with high functional redundancy inhabits the cold, oxic subseafloor aquifer.</title>
        <authorList>
            <person name="Tully B.J."/>
            <person name="Wheat C.G."/>
            <person name="Glazer B.T."/>
            <person name="Huber J.A."/>
        </authorList>
    </citation>
    <scope>NUCLEOTIDE SEQUENCE [LARGE SCALE GENOMIC DNA]</scope>
</reference>